<dbReference type="Pfam" id="PF19586">
    <property type="entry name" value="DUF6093"/>
    <property type="match status" value="1"/>
</dbReference>
<evidence type="ECO:0000313" key="1">
    <source>
        <dbReference type="EMBL" id="MFC7220380.1"/>
    </source>
</evidence>
<comment type="caution">
    <text evidence="1">The sequence shown here is derived from an EMBL/GenBank/DDBJ whole genome shotgun (WGS) entry which is preliminary data.</text>
</comment>
<gene>
    <name evidence="1" type="ORF">ACFQLX_19750</name>
</gene>
<sequence>MAINLSGVQRVVEGTLLDRVQLRRDVLGHGDDVLDEETGELVTVPPACVIVWEGAGAVMPHGVPRASALLDNVLTAPAPSLDYRGFLPLSAPPARPGDALWVIGSSRSDSLRDPYLVGRAFRVGESDTGSFAVVRTVLLQAID</sequence>
<evidence type="ECO:0000313" key="2">
    <source>
        <dbReference type="Proteomes" id="UP001596413"/>
    </source>
</evidence>
<dbReference type="InterPro" id="IPR046075">
    <property type="entry name" value="DUF6093"/>
</dbReference>
<dbReference type="Proteomes" id="UP001596413">
    <property type="component" value="Unassembled WGS sequence"/>
</dbReference>
<protein>
    <submittedName>
        <fullName evidence="1">DUF6093 family protein</fullName>
    </submittedName>
</protein>
<organism evidence="1 2">
    <name type="scientific">Streptomyces polyrhachis</name>
    <dbReference type="NCBI Taxonomy" id="1282885"/>
    <lineage>
        <taxon>Bacteria</taxon>
        <taxon>Bacillati</taxon>
        <taxon>Actinomycetota</taxon>
        <taxon>Actinomycetes</taxon>
        <taxon>Kitasatosporales</taxon>
        <taxon>Streptomycetaceae</taxon>
        <taxon>Streptomyces</taxon>
    </lineage>
</organism>
<dbReference type="EMBL" id="JBHSZO010000033">
    <property type="protein sequence ID" value="MFC7220380.1"/>
    <property type="molecule type" value="Genomic_DNA"/>
</dbReference>
<dbReference type="RefSeq" id="WP_386417015.1">
    <property type="nucleotide sequence ID" value="NZ_JBHSZO010000033.1"/>
</dbReference>
<keyword evidence="2" id="KW-1185">Reference proteome</keyword>
<reference evidence="2" key="1">
    <citation type="journal article" date="2019" name="Int. J. Syst. Evol. Microbiol.">
        <title>The Global Catalogue of Microorganisms (GCM) 10K type strain sequencing project: providing services to taxonomists for standard genome sequencing and annotation.</title>
        <authorList>
            <consortium name="The Broad Institute Genomics Platform"/>
            <consortium name="The Broad Institute Genome Sequencing Center for Infectious Disease"/>
            <person name="Wu L."/>
            <person name="Ma J."/>
        </authorList>
    </citation>
    <scope>NUCLEOTIDE SEQUENCE [LARGE SCALE GENOMIC DNA]</scope>
    <source>
        <strain evidence="2">CGMCC 1.13681</strain>
    </source>
</reference>
<accession>A0ABW2GLI4</accession>
<name>A0ABW2GLI4_9ACTN</name>
<proteinExistence type="predicted"/>